<evidence type="ECO:0000313" key="3">
    <source>
        <dbReference type="Proteomes" id="UP000824072"/>
    </source>
</evidence>
<reference evidence="2" key="2">
    <citation type="journal article" date="2021" name="PeerJ">
        <title>Extensive microbial diversity within the chicken gut microbiome revealed by metagenomics and culture.</title>
        <authorList>
            <person name="Gilroy R."/>
            <person name="Ravi A."/>
            <person name="Getino M."/>
            <person name="Pursley I."/>
            <person name="Horton D.L."/>
            <person name="Alikhan N.F."/>
            <person name="Baker D."/>
            <person name="Gharbi K."/>
            <person name="Hall N."/>
            <person name="Watson M."/>
            <person name="Adriaenssens E.M."/>
            <person name="Foster-Nyarko E."/>
            <person name="Jarju S."/>
            <person name="Secka A."/>
            <person name="Antonio M."/>
            <person name="Oren A."/>
            <person name="Chaudhuri R.R."/>
            <person name="La Ragione R."/>
            <person name="Hildebrand F."/>
            <person name="Pallen M.J."/>
        </authorList>
    </citation>
    <scope>NUCLEOTIDE SEQUENCE</scope>
    <source>
        <strain evidence="2">ChiHcec3-11533</strain>
    </source>
</reference>
<dbReference type="SUPFAM" id="SSF47413">
    <property type="entry name" value="lambda repressor-like DNA-binding domains"/>
    <property type="match status" value="1"/>
</dbReference>
<feature type="domain" description="HTH cro/C1-type" evidence="1">
    <location>
        <begin position="22"/>
        <end position="75"/>
    </location>
</feature>
<dbReference type="Gene3D" id="1.10.260.40">
    <property type="entry name" value="lambda repressor-like DNA-binding domains"/>
    <property type="match status" value="1"/>
</dbReference>
<evidence type="ECO:0000259" key="1">
    <source>
        <dbReference type="PROSITE" id="PS50943"/>
    </source>
</evidence>
<dbReference type="EMBL" id="DVMU01000045">
    <property type="protein sequence ID" value="HIU33303.1"/>
    <property type="molecule type" value="Genomic_DNA"/>
</dbReference>
<evidence type="ECO:0000313" key="2">
    <source>
        <dbReference type="EMBL" id="HIU33303.1"/>
    </source>
</evidence>
<dbReference type="GO" id="GO:0003677">
    <property type="term" value="F:DNA binding"/>
    <property type="evidence" value="ECO:0007669"/>
    <property type="project" value="InterPro"/>
</dbReference>
<dbReference type="SMART" id="SM00530">
    <property type="entry name" value="HTH_XRE"/>
    <property type="match status" value="1"/>
</dbReference>
<dbReference type="Proteomes" id="UP000824072">
    <property type="component" value="Unassembled WGS sequence"/>
</dbReference>
<dbReference type="PROSITE" id="PS50943">
    <property type="entry name" value="HTH_CROC1"/>
    <property type="match status" value="1"/>
</dbReference>
<name>A0A9D1IAC4_9FIRM</name>
<gene>
    <name evidence="2" type="ORF">IAB02_01945</name>
</gene>
<accession>A0A9D1IAC4</accession>
<dbReference type="Pfam" id="PF01381">
    <property type="entry name" value="HTH_3"/>
    <property type="match status" value="1"/>
</dbReference>
<dbReference type="InterPro" id="IPR001387">
    <property type="entry name" value="Cro/C1-type_HTH"/>
</dbReference>
<dbReference type="InterPro" id="IPR010982">
    <property type="entry name" value="Lambda_DNA-bd_dom_sf"/>
</dbReference>
<reference evidence="2" key="1">
    <citation type="submission" date="2020-10" db="EMBL/GenBank/DDBJ databases">
        <authorList>
            <person name="Gilroy R."/>
        </authorList>
    </citation>
    <scope>NUCLEOTIDE SEQUENCE</scope>
    <source>
        <strain evidence="2">ChiHcec3-11533</strain>
    </source>
</reference>
<comment type="caution">
    <text evidence="2">The sequence shown here is derived from an EMBL/GenBank/DDBJ whole genome shotgun (WGS) entry which is preliminary data.</text>
</comment>
<sequence length="83" mass="9558">MKSNRESEPLQERSRGAVGTALWTRRIELGITQERAAEEVGLSVRQYRNLETGRCDTSRKTAKKLLHFGVDVMHLEEPLFEDE</sequence>
<protein>
    <submittedName>
        <fullName evidence="2">Helix-turn-helix transcriptional regulator</fullName>
    </submittedName>
</protein>
<dbReference type="CDD" id="cd00093">
    <property type="entry name" value="HTH_XRE"/>
    <property type="match status" value="1"/>
</dbReference>
<proteinExistence type="predicted"/>
<dbReference type="AlphaFoldDB" id="A0A9D1IAC4"/>
<organism evidence="2 3">
    <name type="scientific">Candidatus Pullichristensenella excrementigallinarum</name>
    <dbReference type="NCBI Taxonomy" id="2840907"/>
    <lineage>
        <taxon>Bacteria</taxon>
        <taxon>Bacillati</taxon>
        <taxon>Bacillota</taxon>
        <taxon>Clostridia</taxon>
        <taxon>Candidatus Pullichristensenella</taxon>
    </lineage>
</organism>